<protein>
    <recommendedName>
        <fullName evidence="3">Transposase DDE domain group 1</fullName>
    </recommendedName>
</protein>
<accession>A0A1M6FX36</accession>
<evidence type="ECO:0000313" key="2">
    <source>
        <dbReference type="Proteomes" id="UP000183994"/>
    </source>
</evidence>
<name>A0A1M6FX36_9BACT</name>
<organism evidence="1 2">
    <name type="scientific">Desulfatibacillum alkenivorans DSM 16219</name>
    <dbReference type="NCBI Taxonomy" id="1121393"/>
    <lineage>
        <taxon>Bacteria</taxon>
        <taxon>Pseudomonadati</taxon>
        <taxon>Thermodesulfobacteriota</taxon>
        <taxon>Desulfobacteria</taxon>
        <taxon>Desulfobacterales</taxon>
        <taxon>Desulfatibacillaceae</taxon>
        <taxon>Desulfatibacillum</taxon>
    </lineage>
</organism>
<gene>
    <name evidence="1" type="ORF">SAMN02745216_00935</name>
</gene>
<dbReference type="AlphaFoldDB" id="A0A1M6FX36"/>
<proteinExistence type="predicted"/>
<reference evidence="2" key="1">
    <citation type="submission" date="2016-11" db="EMBL/GenBank/DDBJ databases">
        <authorList>
            <person name="Varghese N."/>
            <person name="Submissions S."/>
        </authorList>
    </citation>
    <scope>NUCLEOTIDE SEQUENCE [LARGE SCALE GENOMIC DNA]</scope>
    <source>
        <strain evidence="2">DSM 16219</strain>
    </source>
</reference>
<evidence type="ECO:0000313" key="1">
    <source>
        <dbReference type="EMBL" id="SHJ02237.1"/>
    </source>
</evidence>
<evidence type="ECO:0008006" key="3">
    <source>
        <dbReference type="Google" id="ProtNLM"/>
    </source>
</evidence>
<dbReference type="EMBL" id="FQZU01000003">
    <property type="protein sequence ID" value="SHJ02237.1"/>
    <property type="molecule type" value="Genomic_DNA"/>
</dbReference>
<keyword evidence="2" id="KW-1185">Reference proteome</keyword>
<dbReference type="Proteomes" id="UP000183994">
    <property type="component" value="Unassembled WGS sequence"/>
</dbReference>
<sequence length="91" mass="9806">MELTTTTYHQRGEAMMTQTVLPFKLEVTNETITAHAGLVVFGEFVHGLGLNALVNRNLPKPGSGAGYAPSAFIEPLILMLHGGGRSLEDLR</sequence>
<feature type="non-terminal residue" evidence="1">
    <location>
        <position position="91"/>
    </location>
</feature>